<dbReference type="InterPro" id="IPR000641">
    <property type="entry name" value="CbxX/CfxQ"/>
</dbReference>
<dbReference type="InterPro" id="IPR050773">
    <property type="entry name" value="CbxX/CfxQ_RuBisCO_ESX"/>
</dbReference>
<comment type="similarity">
    <text evidence="1">Belongs to the CbxX/CfxQ family.</text>
</comment>
<dbReference type="Pfam" id="PF00004">
    <property type="entry name" value="AAA"/>
    <property type="match status" value="1"/>
</dbReference>
<comment type="caution">
    <text evidence="6">The sequence shown here is derived from an EMBL/GenBank/DDBJ whole genome shotgun (WGS) entry which is preliminary data.</text>
</comment>
<organism evidence="6 7">
    <name type="scientific">Actinomadura soli</name>
    <dbReference type="NCBI Taxonomy" id="2508997"/>
    <lineage>
        <taxon>Bacteria</taxon>
        <taxon>Bacillati</taxon>
        <taxon>Actinomycetota</taxon>
        <taxon>Actinomycetes</taxon>
        <taxon>Streptosporangiales</taxon>
        <taxon>Thermomonosporaceae</taxon>
        <taxon>Actinomadura</taxon>
    </lineage>
</organism>
<feature type="region of interest" description="Disordered" evidence="4">
    <location>
        <begin position="13"/>
        <end position="338"/>
    </location>
</feature>
<evidence type="ECO:0000313" key="7">
    <source>
        <dbReference type="Proteomes" id="UP000309174"/>
    </source>
</evidence>
<dbReference type="SMART" id="SM00382">
    <property type="entry name" value="AAA"/>
    <property type="match status" value="1"/>
</dbReference>
<feature type="compositionally biased region" description="Gly residues" evidence="4">
    <location>
        <begin position="260"/>
        <end position="269"/>
    </location>
</feature>
<dbReference type="CDD" id="cd00009">
    <property type="entry name" value="AAA"/>
    <property type="match status" value="1"/>
</dbReference>
<dbReference type="Proteomes" id="UP000309174">
    <property type="component" value="Unassembled WGS sequence"/>
</dbReference>
<proteinExistence type="inferred from homology"/>
<protein>
    <submittedName>
        <fullName evidence="6">AAA family ATPase</fullName>
    </submittedName>
</protein>
<dbReference type="Pfam" id="PF17866">
    <property type="entry name" value="AAA_lid_6"/>
    <property type="match status" value="1"/>
</dbReference>
<feature type="compositionally biased region" description="Pro residues" evidence="4">
    <location>
        <begin position="200"/>
        <end position="223"/>
    </location>
</feature>
<dbReference type="PANTHER" id="PTHR43392:SF2">
    <property type="entry name" value="AAA-TYPE ATPASE FAMILY PROTEIN _ ANKYRIN REPEAT FAMILY PROTEIN"/>
    <property type="match status" value="1"/>
</dbReference>
<dbReference type="SUPFAM" id="SSF52540">
    <property type="entry name" value="P-loop containing nucleoside triphosphate hydrolases"/>
    <property type="match status" value="2"/>
</dbReference>
<keyword evidence="2" id="KW-0547">Nucleotide-binding</keyword>
<reference evidence="6 7" key="1">
    <citation type="submission" date="2019-05" db="EMBL/GenBank/DDBJ databases">
        <title>Draft genome sequence of Actinomadura sp. 14C53.</title>
        <authorList>
            <person name="Saricaoglu S."/>
            <person name="Isik K."/>
        </authorList>
    </citation>
    <scope>NUCLEOTIDE SEQUENCE [LARGE SCALE GENOMIC DNA]</scope>
    <source>
        <strain evidence="6 7">14C53</strain>
    </source>
</reference>
<feature type="compositionally biased region" description="Pro residues" evidence="4">
    <location>
        <begin position="27"/>
        <end position="39"/>
    </location>
</feature>
<evidence type="ECO:0000256" key="3">
    <source>
        <dbReference type="ARBA" id="ARBA00022840"/>
    </source>
</evidence>
<accession>A0A5C4JCE5</accession>
<feature type="compositionally biased region" description="Low complexity" evidence="4">
    <location>
        <begin position="75"/>
        <end position="95"/>
    </location>
</feature>
<gene>
    <name evidence="6" type="ORF">ETD83_19460</name>
</gene>
<feature type="compositionally biased region" description="Low complexity" evidence="4">
    <location>
        <begin position="13"/>
        <end position="26"/>
    </location>
</feature>
<dbReference type="EMBL" id="VCKW01000094">
    <property type="protein sequence ID" value="TMQ98334.1"/>
    <property type="molecule type" value="Genomic_DNA"/>
</dbReference>
<feature type="compositionally biased region" description="Pro residues" evidence="4">
    <location>
        <begin position="52"/>
        <end position="62"/>
    </location>
</feature>
<dbReference type="GO" id="GO:0005524">
    <property type="term" value="F:ATP binding"/>
    <property type="evidence" value="ECO:0007669"/>
    <property type="project" value="UniProtKB-KW"/>
</dbReference>
<dbReference type="GO" id="GO:0016887">
    <property type="term" value="F:ATP hydrolysis activity"/>
    <property type="evidence" value="ECO:0007669"/>
    <property type="project" value="InterPro"/>
</dbReference>
<evidence type="ECO:0000256" key="1">
    <source>
        <dbReference type="ARBA" id="ARBA00010378"/>
    </source>
</evidence>
<feature type="domain" description="AAA+ ATPase" evidence="5">
    <location>
        <begin position="656"/>
        <end position="788"/>
    </location>
</feature>
<evidence type="ECO:0000313" key="6">
    <source>
        <dbReference type="EMBL" id="TMQ98334.1"/>
    </source>
</evidence>
<dbReference type="OrthoDB" id="3497177at2"/>
<dbReference type="RefSeq" id="WP_138646562.1">
    <property type="nucleotide sequence ID" value="NZ_VCKW01000094.1"/>
</dbReference>
<dbReference type="Gene3D" id="1.10.8.60">
    <property type="match status" value="1"/>
</dbReference>
<dbReference type="InterPro" id="IPR003959">
    <property type="entry name" value="ATPase_AAA_core"/>
</dbReference>
<dbReference type="Gene3D" id="3.40.50.300">
    <property type="entry name" value="P-loop containing nucleotide triphosphate hydrolases"/>
    <property type="match status" value="1"/>
</dbReference>
<dbReference type="PRINTS" id="PR00819">
    <property type="entry name" value="CBXCFQXSUPER"/>
</dbReference>
<dbReference type="PANTHER" id="PTHR43392">
    <property type="entry name" value="AAA-TYPE ATPASE FAMILY PROTEIN / ANKYRIN REPEAT FAMILY PROTEIN"/>
    <property type="match status" value="1"/>
</dbReference>
<evidence type="ECO:0000259" key="5">
    <source>
        <dbReference type="SMART" id="SM00382"/>
    </source>
</evidence>
<dbReference type="InterPro" id="IPR041627">
    <property type="entry name" value="AAA_lid_6"/>
</dbReference>
<name>A0A5C4JCE5_9ACTN</name>
<evidence type="ECO:0000256" key="4">
    <source>
        <dbReference type="SAM" id="MobiDB-lite"/>
    </source>
</evidence>
<evidence type="ECO:0000256" key="2">
    <source>
        <dbReference type="ARBA" id="ARBA00022741"/>
    </source>
</evidence>
<dbReference type="InterPro" id="IPR003593">
    <property type="entry name" value="AAA+_ATPase"/>
</dbReference>
<feature type="non-terminal residue" evidence="6">
    <location>
        <position position="1"/>
    </location>
</feature>
<dbReference type="InterPro" id="IPR027417">
    <property type="entry name" value="P-loop_NTPase"/>
</dbReference>
<sequence>GFPVPTSIIAGIIGRNRARATAASPTATPPPNPVPPQPTPFSMQSQPGIAPGTPPHAQSPPSEPDRPFVQPPAQPYGQAAANQAANQMAANQMAGHGQQAAFAAPDPLMSGATPTEEDRDEGKVAPPYTELGFQRPGAVPPMPAQNLAPAQGASPTPPPPAAPERQPGGFTPQEEGGSDENFVPPYTHLGYQPSGAAPPRQGPPPPSPNVSQPPPNPVAPPEPQQQQQQYQPPPQAPAAFDPYATRMEDQTGSPQAGAAGPSGPGGPGGPASPPGTRILGPGDLEDGPAQPPPPVPGAGPGTKVMSKTMVGDFDFLDDTPSPDQPVHEIPPPKDRSERRVLERFGFGFVYGDHDASELLAAVRRQVQEWDAPGGEGAEETRVDGAPSSIRPGVPGVLLVGGPHCGQRRLSRLIALTLANAGLGDGSIRAHDAEDVRDAPAERIGQILAQPGPVVLFERLDVAIAGAPDPGALVGAVRRARRDPVNTTPVIATCEPQAYKRMLREHPKLVQAFRVHRLPDFSDLDNRMMLLHVLAEERRVTIGASAMEVAREDLNRLRGPGDLVNARLVEAYLDQAAQRNMERAGASHDRLVLTPDDLAGVAEGIEPALRPPGDIDGYLRQLEQLTGLEDVKAAVHELADEAGLAADRARYGVSSGEGRHLIFVGPPGTGKTTVAGLVGGIYAALGLLESGHVVACRPVHLAGRDRADTENRVASMVEQALGGVLLIQEAYRLDRSPPVVAELLRRMNAGGARFVVVCSSPAAEMEGFLAGNPAFRAEFGRVVEFTGMGDRDMVRLFQSYAERDLYVLDEELRVELLSRFERLRGDPQFAYARTVRALFEQTVARQAARLAGADVNAATVARLTARDLPETALEQMLGDFRPGG</sequence>
<keyword evidence="7" id="KW-1185">Reference proteome</keyword>
<keyword evidence="3" id="KW-0067">ATP-binding</keyword>
<dbReference type="AlphaFoldDB" id="A0A5C4JCE5"/>